<dbReference type="KEGG" id="ica:Intca_2024"/>
<dbReference type="RefSeq" id="WP_013492850.1">
    <property type="nucleotide sequence ID" value="NC_014830.1"/>
</dbReference>
<reference evidence="2 3" key="1">
    <citation type="journal article" date="2010" name="Stand. Genomic Sci.">
        <title>Complete genome sequence of Intrasporangium calvum type strain (7 KIP).</title>
        <authorList>
            <person name="Del Rio T.G."/>
            <person name="Chertkov O."/>
            <person name="Yasawong M."/>
            <person name="Lucas S."/>
            <person name="Deshpande S."/>
            <person name="Cheng J.F."/>
            <person name="Detter C."/>
            <person name="Tapia R."/>
            <person name="Han C."/>
            <person name="Goodwin L."/>
            <person name="Pitluck S."/>
            <person name="Liolios K."/>
            <person name="Ivanova N."/>
            <person name="Mavromatis K."/>
            <person name="Pati A."/>
            <person name="Chen A."/>
            <person name="Palaniappan K."/>
            <person name="Land M."/>
            <person name="Hauser L."/>
            <person name="Chang Y.J."/>
            <person name="Jeffries C.D."/>
            <person name="Rohde M."/>
            <person name="Pukall R."/>
            <person name="Sikorski J."/>
            <person name="Goker M."/>
            <person name="Woyke T."/>
            <person name="Bristow J."/>
            <person name="Eisen J.A."/>
            <person name="Markowitz V."/>
            <person name="Hugenholtz P."/>
            <person name="Kyrpides N.C."/>
            <person name="Klenk H.P."/>
            <person name="Lapidus A."/>
        </authorList>
    </citation>
    <scope>NUCLEOTIDE SEQUENCE [LARGE SCALE GENOMIC DNA]</scope>
    <source>
        <strain evidence="3">ATCC 23552 / DSM 43043 / JCM 3097 / NBRC 12989 / 7 KIP</strain>
    </source>
</reference>
<proteinExistence type="predicted"/>
<keyword evidence="1" id="KW-1133">Transmembrane helix</keyword>
<dbReference type="EMBL" id="CP002343">
    <property type="protein sequence ID" value="ADU48535.1"/>
    <property type="molecule type" value="Genomic_DNA"/>
</dbReference>
<dbReference type="OrthoDB" id="3819831at2"/>
<sequence length="366" mass="39265">MSHTLITPQSDSKSHVRPKGTSFVGLVGVELRRLWWRRLTKAVLVALVAITGLMVYNAYNASNPETLAQRLDEYQRVVADMEQQKKEIEANQPTMIAECRAAEAAERERTGESSIDFGCDQIGVFQTPTMEEMGITLPVADAITAELAPYAAFVYAFLVLLLMGSFVAAEFSTGALGNWLTFKPQRVRVALSKLAAAGVGTALLAALGLALLVLGARMVATVNRPGADLKLPAPPPLEDSLPELLLRVVAVAVGAALFGAALALLVRHTAGLVGMLLGYLVVVEFIAVNALFGGRLNPWAITPNIQAFLNKGYTYMAEACSGVGGQLSCTYREQAVSYTHGWVYLLVLVLATATAAVLVFRRRDVT</sequence>
<dbReference type="HOGENOM" id="CLU_064468_0_0_11"/>
<feature type="transmembrane region" description="Helical" evidence="1">
    <location>
        <begin position="194"/>
        <end position="216"/>
    </location>
</feature>
<dbReference type="AlphaFoldDB" id="E6SCF6"/>
<gene>
    <name evidence="2" type="ordered locus">Intca_2024</name>
</gene>
<dbReference type="STRING" id="710696.Intca_2024"/>
<feature type="transmembrane region" description="Helical" evidence="1">
    <location>
        <begin position="272"/>
        <end position="292"/>
    </location>
</feature>
<dbReference type="Proteomes" id="UP000008914">
    <property type="component" value="Chromosome"/>
</dbReference>
<feature type="transmembrane region" description="Helical" evidence="1">
    <location>
        <begin position="42"/>
        <end position="59"/>
    </location>
</feature>
<feature type="transmembrane region" description="Helical" evidence="1">
    <location>
        <begin position="341"/>
        <end position="360"/>
    </location>
</feature>
<keyword evidence="1" id="KW-0472">Membrane</keyword>
<keyword evidence="1" id="KW-0812">Transmembrane</keyword>
<dbReference type="eggNOG" id="COG1277">
    <property type="taxonomic scope" value="Bacteria"/>
</dbReference>
<evidence type="ECO:0000313" key="2">
    <source>
        <dbReference type="EMBL" id="ADU48535.1"/>
    </source>
</evidence>
<protein>
    <recommendedName>
        <fullName evidence="4">ABC transporter permease</fullName>
    </recommendedName>
</protein>
<evidence type="ECO:0000313" key="3">
    <source>
        <dbReference type="Proteomes" id="UP000008914"/>
    </source>
</evidence>
<keyword evidence="3" id="KW-1185">Reference proteome</keyword>
<evidence type="ECO:0000256" key="1">
    <source>
        <dbReference type="SAM" id="Phobius"/>
    </source>
</evidence>
<name>E6SCF6_INTC7</name>
<evidence type="ECO:0008006" key="4">
    <source>
        <dbReference type="Google" id="ProtNLM"/>
    </source>
</evidence>
<feature type="transmembrane region" description="Helical" evidence="1">
    <location>
        <begin position="153"/>
        <end position="182"/>
    </location>
</feature>
<organism evidence="2 3">
    <name type="scientific">Intrasporangium calvum (strain ATCC 23552 / DSM 43043 / JCM 3097 / NBRC 12989 / NCIMB 10167 / NRRL B-3866 / 7 KIP)</name>
    <dbReference type="NCBI Taxonomy" id="710696"/>
    <lineage>
        <taxon>Bacteria</taxon>
        <taxon>Bacillati</taxon>
        <taxon>Actinomycetota</taxon>
        <taxon>Actinomycetes</taxon>
        <taxon>Micrococcales</taxon>
        <taxon>Intrasporangiaceae</taxon>
        <taxon>Intrasporangium</taxon>
    </lineage>
</organism>
<feature type="transmembrane region" description="Helical" evidence="1">
    <location>
        <begin position="244"/>
        <end position="265"/>
    </location>
</feature>
<accession>E6SCF6</accession>